<dbReference type="InterPro" id="IPR045304">
    <property type="entry name" value="LbH_SAT"/>
</dbReference>
<protein>
    <submittedName>
        <fullName evidence="4">Serine acetyltransferase</fullName>
    </submittedName>
</protein>
<reference evidence="4" key="2">
    <citation type="journal article" date="2021" name="PeerJ">
        <title>Extensive microbial diversity within the chicken gut microbiome revealed by metagenomics and culture.</title>
        <authorList>
            <person name="Gilroy R."/>
            <person name="Ravi A."/>
            <person name="Getino M."/>
            <person name="Pursley I."/>
            <person name="Horton D.L."/>
            <person name="Alikhan N.F."/>
            <person name="Baker D."/>
            <person name="Gharbi K."/>
            <person name="Hall N."/>
            <person name="Watson M."/>
            <person name="Adriaenssens E.M."/>
            <person name="Foster-Nyarko E."/>
            <person name="Jarju S."/>
            <person name="Secka A."/>
            <person name="Antonio M."/>
            <person name="Oren A."/>
            <person name="Chaudhuri R.R."/>
            <person name="La Ragione R."/>
            <person name="Hildebrand F."/>
            <person name="Pallen M.J."/>
        </authorList>
    </citation>
    <scope>NUCLEOTIDE SEQUENCE</scope>
    <source>
        <strain evidence="4">G3-3990</strain>
    </source>
</reference>
<keyword evidence="3" id="KW-0012">Acyltransferase</keyword>
<dbReference type="PANTHER" id="PTHR42811">
    <property type="entry name" value="SERINE ACETYLTRANSFERASE"/>
    <property type="match status" value="1"/>
</dbReference>
<keyword evidence="2" id="KW-0808">Transferase</keyword>
<dbReference type="InterPro" id="IPR011004">
    <property type="entry name" value="Trimer_LpxA-like_sf"/>
</dbReference>
<evidence type="ECO:0000256" key="1">
    <source>
        <dbReference type="ARBA" id="ARBA00007274"/>
    </source>
</evidence>
<accession>A0A9D9N4I7</accession>
<name>A0A9D9N4I7_9BACT</name>
<proteinExistence type="inferred from homology"/>
<dbReference type="GO" id="GO:0006535">
    <property type="term" value="P:cysteine biosynthetic process from serine"/>
    <property type="evidence" value="ECO:0007669"/>
    <property type="project" value="InterPro"/>
</dbReference>
<dbReference type="CDD" id="cd03354">
    <property type="entry name" value="LbH_SAT"/>
    <property type="match status" value="1"/>
</dbReference>
<dbReference type="GO" id="GO:0009001">
    <property type="term" value="F:serine O-acetyltransferase activity"/>
    <property type="evidence" value="ECO:0007669"/>
    <property type="project" value="InterPro"/>
</dbReference>
<dbReference type="InterPro" id="IPR001451">
    <property type="entry name" value="Hexapep"/>
</dbReference>
<comment type="caution">
    <text evidence="4">The sequence shown here is derived from an EMBL/GenBank/DDBJ whole genome shotgun (WGS) entry which is preliminary data.</text>
</comment>
<dbReference type="InterPro" id="IPR005881">
    <property type="entry name" value="Ser_O-AcTrfase"/>
</dbReference>
<dbReference type="Proteomes" id="UP000823641">
    <property type="component" value="Unassembled WGS sequence"/>
</dbReference>
<sequence length="135" mass="14803">MVFLYLMSLYKEFRNIVYKRMGKWSYCVKWFCPPLSTLYIHCNDIGGGLLIQHGFSTIITAQKIGNNVKIFQQVTIGYKGDKLPVIGNNVEICCGAKVLGGIYVGDNAVIGANAVVVKDVSAKAVMVGVPAKQIR</sequence>
<comment type="similarity">
    <text evidence="1">Belongs to the transferase hexapeptide repeat family.</text>
</comment>
<evidence type="ECO:0000256" key="3">
    <source>
        <dbReference type="ARBA" id="ARBA00023315"/>
    </source>
</evidence>
<evidence type="ECO:0000313" key="5">
    <source>
        <dbReference type="Proteomes" id="UP000823641"/>
    </source>
</evidence>
<dbReference type="PIRSF" id="PIRSF000441">
    <property type="entry name" value="CysE"/>
    <property type="match status" value="1"/>
</dbReference>
<dbReference type="EMBL" id="JADIMG010000068">
    <property type="protein sequence ID" value="MBO8460067.1"/>
    <property type="molecule type" value="Genomic_DNA"/>
</dbReference>
<reference evidence="4" key="1">
    <citation type="submission" date="2020-10" db="EMBL/GenBank/DDBJ databases">
        <authorList>
            <person name="Gilroy R."/>
        </authorList>
    </citation>
    <scope>NUCLEOTIDE SEQUENCE</scope>
    <source>
        <strain evidence="4">G3-3990</strain>
    </source>
</reference>
<gene>
    <name evidence="4" type="ORF">IAA73_07035</name>
</gene>
<evidence type="ECO:0000313" key="4">
    <source>
        <dbReference type="EMBL" id="MBO8460067.1"/>
    </source>
</evidence>
<dbReference type="GO" id="GO:0005737">
    <property type="term" value="C:cytoplasm"/>
    <property type="evidence" value="ECO:0007669"/>
    <property type="project" value="InterPro"/>
</dbReference>
<organism evidence="4 5">
    <name type="scientific">Candidatus Gallipaludibacter merdavium</name>
    <dbReference type="NCBI Taxonomy" id="2840839"/>
    <lineage>
        <taxon>Bacteria</taxon>
        <taxon>Pseudomonadati</taxon>
        <taxon>Bacteroidota</taxon>
        <taxon>Bacteroidia</taxon>
        <taxon>Bacteroidales</taxon>
        <taxon>Candidatus Gallipaludibacter</taxon>
    </lineage>
</organism>
<dbReference type="SUPFAM" id="SSF51161">
    <property type="entry name" value="Trimeric LpxA-like enzymes"/>
    <property type="match status" value="1"/>
</dbReference>
<dbReference type="Gene3D" id="2.160.10.10">
    <property type="entry name" value="Hexapeptide repeat proteins"/>
    <property type="match status" value="1"/>
</dbReference>
<evidence type="ECO:0000256" key="2">
    <source>
        <dbReference type="ARBA" id="ARBA00022679"/>
    </source>
</evidence>
<dbReference type="Pfam" id="PF00132">
    <property type="entry name" value="Hexapep"/>
    <property type="match status" value="1"/>
</dbReference>
<dbReference type="AlphaFoldDB" id="A0A9D9N4I7"/>